<comment type="caution">
    <text evidence="1">The sequence shown here is derived from an EMBL/GenBank/DDBJ whole genome shotgun (WGS) entry which is preliminary data.</text>
</comment>
<sequence length="306" mass="34614">MDGDDDDDDYDKESIIYMNTDIFEIPSSDVITTYLPVLPTEDPKDSLIIGNEELNTIPKKESDEFMKSIVEDLVSIPSETEDTSGIESVCILPSCNNFSPIDILEEKAVTFSNPLFNSNDDFISIDDESLSDEDVPEDKVKNYSYPPFELDDEYIFSDVNPLFDEVLENIESKDSYDSNLDEPDLLVTPLSDASKDECFDSGGNVDEINDFKDGYYDSEGDILYLDSLLSDDTTPNLPSEVFLDRDLRSLSDAPIDNLMFEDKNFDLEICVKFFYNDCPDLEASRSRGFVHHPFELLSFAYGNPIS</sequence>
<name>A0A6L2NJT9_TANCI</name>
<proteinExistence type="predicted"/>
<reference evidence="1" key="1">
    <citation type="journal article" date="2019" name="Sci. Rep.">
        <title>Draft genome of Tanacetum cinerariifolium, the natural source of mosquito coil.</title>
        <authorList>
            <person name="Yamashiro T."/>
            <person name="Shiraishi A."/>
            <person name="Satake H."/>
            <person name="Nakayama K."/>
        </authorList>
    </citation>
    <scope>NUCLEOTIDE SEQUENCE</scope>
</reference>
<evidence type="ECO:0008006" key="2">
    <source>
        <dbReference type="Google" id="ProtNLM"/>
    </source>
</evidence>
<dbReference type="EMBL" id="BKCJ010009341">
    <property type="protein sequence ID" value="GEU86521.1"/>
    <property type="molecule type" value="Genomic_DNA"/>
</dbReference>
<organism evidence="1">
    <name type="scientific">Tanacetum cinerariifolium</name>
    <name type="common">Dalmatian daisy</name>
    <name type="synonym">Chrysanthemum cinerariifolium</name>
    <dbReference type="NCBI Taxonomy" id="118510"/>
    <lineage>
        <taxon>Eukaryota</taxon>
        <taxon>Viridiplantae</taxon>
        <taxon>Streptophyta</taxon>
        <taxon>Embryophyta</taxon>
        <taxon>Tracheophyta</taxon>
        <taxon>Spermatophyta</taxon>
        <taxon>Magnoliopsida</taxon>
        <taxon>eudicotyledons</taxon>
        <taxon>Gunneridae</taxon>
        <taxon>Pentapetalae</taxon>
        <taxon>asterids</taxon>
        <taxon>campanulids</taxon>
        <taxon>Asterales</taxon>
        <taxon>Asteraceae</taxon>
        <taxon>Asteroideae</taxon>
        <taxon>Anthemideae</taxon>
        <taxon>Anthemidinae</taxon>
        <taxon>Tanacetum</taxon>
    </lineage>
</organism>
<dbReference type="AlphaFoldDB" id="A0A6L2NJT9"/>
<evidence type="ECO:0000313" key="1">
    <source>
        <dbReference type="EMBL" id="GEU86521.1"/>
    </source>
</evidence>
<accession>A0A6L2NJT9</accession>
<gene>
    <name evidence="1" type="ORF">Tci_058499</name>
</gene>
<protein>
    <recommendedName>
        <fullName evidence="2">Reverse transcriptase domain-containing protein</fullName>
    </recommendedName>
</protein>